<evidence type="ECO:0000313" key="3">
    <source>
        <dbReference type="EMBL" id="MCP2257130.1"/>
    </source>
</evidence>
<keyword evidence="4" id="KW-1185">Reference proteome</keyword>
<dbReference type="InterPro" id="IPR020084">
    <property type="entry name" value="NUDIX_hydrolase_CS"/>
</dbReference>
<comment type="caution">
    <text evidence="3">The sequence shown here is derived from an EMBL/GenBank/DDBJ whole genome shotgun (WGS) entry which is preliminary data.</text>
</comment>
<name>A0ABT1HNP6_STRSD</name>
<dbReference type="PROSITE" id="PS51462">
    <property type="entry name" value="NUDIX"/>
    <property type="match status" value="1"/>
</dbReference>
<evidence type="ECO:0000313" key="4">
    <source>
        <dbReference type="Proteomes" id="UP001205311"/>
    </source>
</evidence>
<evidence type="ECO:0000256" key="1">
    <source>
        <dbReference type="ARBA" id="ARBA00022801"/>
    </source>
</evidence>
<dbReference type="InterPro" id="IPR051325">
    <property type="entry name" value="Nudix_hydrolase_domain"/>
</dbReference>
<organism evidence="3 4">
    <name type="scientific">Streptoalloteichus tenebrarius (strain ATCC 17920 / DSM 40477 / JCM 4838 / CBS 697.72 / NBRC 16177 / NCIMB 11028 / NRRL B-12390 / A12253. 1 / ISP 5477)</name>
    <name type="common">Streptomyces tenebrarius</name>
    <dbReference type="NCBI Taxonomy" id="1933"/>
    <lineage>
        <taxon>Bacteria</taxon>
        <taxon>Bacillati</taxon>
        <taxon>Actinomycetota</taxon>
        <taxon>Actinomycetes</taxon>
        <taxon>Pseudonocardiales</taxon>
        <taxon>Pseudonocardiaceae</taxon>
        <taxon>Streptoalloteichus</taxon>
    </lineage>
</organism>
<dbReference type="SUPFAM" id="SSF55811">
    <property type="entry name" value="Nudix"/>
    <property type="match status" value="1"/>
</dbReference>
<accession>A0ABT1HNP6</accession>
<dbReference type="EMBL" id="JAMTCP010000003">
    <property type="protein sequence ID" value="MCP2257130.1"/>
    <property type="molecule type" value="Genomic_DNA"/>
</dbReference>
<dbReference type="PANTHER" id="PTHR21340">
    <property type="entry name" value="DIADENOSINE 5,5-P1,P4-TETRAPHOSPHATE PYROPHOSPHOHYDROLASE MUTT"/>
    <property type="match status" value="1"/>
</dbReference>
<feature type="domain" description="Nudix hydrolase" evidence="2">
    <location>
        <begin position="22"/>
        <end position="155"/>
    </location>
</feature>
<proteinExistence type="predicted"/>
<protein>
    <submittedName>
        <fullName evidence="3">NUDIX domain-containing protein</fullName>
    </submittedName>
</protein>
<dbReference type="PANTHER" id="PTHR21340:SF0">
    <property type="entry name" value="BIS(5'-NUCLEOSYL)-TETRAPHOSPHATASE [ASYMMETRICAL]"/>
    <property type="match status" value="1"/>
</dbReference>
<dbReference type="Gene3D" id="3.90.79.10">
    <property type="entry name" value="Nucleoside Triphosphate Pyrophosphohydrolase"/>
    <property type="match status" value="1"/>
</dbReference>
<reference evidence="3 4" key="1">
    <citation type="submission" date="2022-06" db="EMBL/GenBank/DDBJ databases">
        <title>Genomic Encyclopedia of Archaeal and Bacterial Type Strains, Phase II (KMG-II): from individual species to whole genera.</title>
        <authorList>
            <person name="Goeker M."/>
        </authorList>
    </citation>
    <scope>NUCLEOTIDE SEQUENCE [LARGE SCALE GENOMIC DNA]</scope>
    <source>
        <strain evidence="3 4">DSM 40477</strain>
    </source>
</reference>
<dbReference type="InterPro" id="IPR015797">
    <property type="entry name" value="NUDIX_hydrolase-like_dom_sf"/>
</dbReference>
<dbReference type="RefSeq" id="WP_253668100.1">
    <property type="nucleotide sequence ID" value="NZ_JAMTCP010000003.1"/>
</dbReference>
<dbReference type="Proteomes" id="UP001205311">
    <property type="component" value="Unassembled WGS sequence"/>
</dbReference>
<gene>
    <name evidence="3" type="ORF">LX15_000815</name>
</gene>
<sequence>MINAHGDSPQDVERNWTLSLYAVRVAAHALVHHPLQPELVLVSRTVGRDYWQLPGGCLDDGEHPRQTAVRELKEEHDVDITLGRLLAVEWIPAGTFGVDGFPGATFVVYCYAAILPDARVGQDHAEIAEWAWLLPEEAADRMSEQQRGLMLNALDAERDGHTAELIDGHAQ</sequence>
<dbReference type="InterPro" id="IPR000086">
    <property type="entry name" value="NUDIX_hydrolase_dom"/>
</dbReference>
<dbReference type="Pfam" id="PF00293">
    <property type="entry name" value="NUDIX"/>
    <property type="match status" value="1"/>
</dbReference>
<keyword evidence="1" id="KW-0378">Hydrolase</keyword>
<evidence type="ECO:0000259" key="2">
    <source>
        <dbReference type="PROSITE" id="PS51462"/>
    </source>
</evidence>
<dbReference type="PROSITE" id="PS00893">
    <property type="entry name" value="NUDIX_BOX"/>
    <property type="match status" value="1"/>
</dbReference>